<comment type="caution">
    <text evidence="3">The sequence shown here is derived from an EMBL/GenBank/DDBJ whole genome shotgun (WGS) entry which is preliminary data.</text>
</comment>
<reference evidence="3" key="1">
    <citation type="journal article" date="2023" name="Front. Microbiol.">
        <title>Genomic-based phylogenetic and metabolic analyses of the genus Natronomonas, and description of Natronomonas aquatica sp. nov.</title>
        <authorList>
            <person name="Garcia-Roldan A."/>
            <person name="Duran-Viseras A."/>
            <person name="de la Haba R.R."/>
            <person name="Corral P."/>
            <person name="Sanchez-Porro C."/>
            <person name="Ventosa A."/>
        </authorList>
    </citation>
    <scope>NUCLEOTIDE SEQUENCE</scope>
    <source>
        <strain evidence="3">F2-12</strain>
    </source>
</reference>
<gene>
    <name evidence="3" type="ORF">KM295_14800</name>
</gene>
<dbReference type="NCBIfam" id="TIGR00074">
    <property type="entry name" value="hypC_hupF"/>
    <property type="match status" value="1"/>
</dbReference>
<dbReference type="GO" id="GO:0005506">
    <property type="term" value="F:iron ion binding"/>
    <property type="evidence" value="ECO:0007669"/>
    <property type="project" value="TreeGrafter"/>
</dbReference>
<evidence type="ECO:0000313" key="4">
    <source>
        <dbReference type="Proteomes" id="UP001139494"/>
    </source>
</evidence>
<dbReference type="InterPro" id="IPR001109">
    <property type="entry name" value="Hydrogenase_HupF/HypC"/>
</dbReference>
<dbReference type="PANTHER" id="PTHR35177">
    <property type="entry name" value="HYDROGENASE MATURATION FACTOR HYBG"/>
    <property type="match status" value="1"/>
</dbReference>
<dbReference type="EMBL" id="JAHLKM010000034">
    <property type="protein sequence ID" value="MCQ4334723.1"/>
    <property type="molecule type" value="Genomic_DNA"/>
</dbReference>
<sequence>MCLGVPGEVKSVEGVQATVDFWGVEKEVRLDTVDSPVEPGDYILNHVGFAIRRIPDDEIDETMALYESFMNEDPDDLLAEDVMDEIESGGTVPAGSAGGLAADEEEPADEEDAEDLLEELDINV</sequence>
<organism evidence="3 4">
    <name type="scientific">Natronomonas aquatica</name>
    <dbReference type="NCBI Taxonomy" id="2841590"/>
    <lineage>
        <taxon>Archaea</taxon>
        <taxon>Methanobacteriati</taxon>
        <taxon>Methanobacteriota</taxon>
        <taxon>Stenosarchaea group</taxon>
        <taxon>Halobacteria</taxon>
        <taxon>Halobacteriales</taxon>
        <taxon>Natronomonadaceae</taxon>
        <taxon>Natronomonas</taxon>
    </lineage>
</organism>
<dbReference type="Gene3D" id="2.30.30.140">
    <property type="match status" value="1"/>
</dbReference>
<dbReference type="PANTHER" id="PTHR35177:SF2">
    <property type="entry name" value="HYDROGENASE MATURATION FACTOR HYBG"/>
    <property type="match status" value="1"/>
</dbReference>
<protein>
    <submittedName>
        <fullName evidence="3">HypC/HybG/HupF family hydrogenase formation chaperone</fullName>
    </submittedName>
</protein>
<evidence type="ECO:0000256" key="1">
    <source>
        <dbReference type="ARBA" id="ARBA00006018"/>
    </source>
</evidence>
<dbReference type="PRINTS" id="PR00445">
    <property type="entry name" value="HUPFHYPC"/>
</dbReference>
<evidence type="ECO:0000256" key="2">
    <source>
        <dbReference type="SAM" id="MobiDB-lite"/>
    </source>
</evidence>
<dbReference type="GO" id="GO:0051604">
    <property type="term" value="P:protein maturation"/>
    <property type="evidence" value="ECO:0007669"/>
    <property type="project" value="TreeGrafter"/>
</dbReference>
<dbReference type="Pfam" id="PF01455">
    <property type="entry name" value="HupF_HypC"/>
    <property type="match status" value="1"/>
</dbReference>
<name>A0A9R1D7F5_9EURY</name>
<feature type="compositionally biased region" description="Acidic residues" evidence="2">
    <location>
        <begin position="102"/>
        <end position="124"/>
    </location>
</feature>
<proteinExistence type="inferred from homology"/>
<dbReference type="AlphaFoldDB" id="A0A9R1D7F5"/>
<evidence type="ECO:0000313" key="3">
    <source>
        <dbReference type="EMBL" id="MCQ4334723.1"/>
    </source>
</evidence>
<dbReference type="Proteomes" id="UP001139494">
    <property type="component" value="Unassembled WGS sequence"/>
</dbReference>
<feature type="region of interest" description="Disordered" evidence="2">
    <location>
        <begin position="84"/>
        <end position="124"/>
    </location>
</feature>
<comment type="similarity">
    <text evidence="1">Belongs to the HupF/HypC family.</text>
</comment>
<dbReference type="SUPFAM" id="SSF159127">
    <property type="entry name" value="HupF/HypC-like"/>
    <property type="match status" value="1"/>
</dbReference>
<dbReference type="GO" id="GO:1902670">
    <property type="term" value="F:carbon dioxide binding"/>
    <property type="evidence" value="ECO:0007669"/>
    <property type="project" value="TreeGrafter"/>
</dbReference>
<accession>A0A9R1D7F5</accession>
<keyword evidence="4" id="KW-1185">Reference proteome</keyword>